<evidence type="ECO:0000256" key="1">
    <source>
        <dbReference type="SAM" id="Phobius"/>
    </source>
</evidence>
<keyword evidence="1" id="KW-0472">Membrane</keyword>
<dbReference type="OrthoDB" id="2162371at2"/>
<evidence type="ECO:0000313" key="2">
    <source>
        <dbReference type="EMBL" id="SDQ13913.1"/>
    </source>
</evidence>
<accession>A0A1H0YFV0</accession>
<keyword evidence="3" id="KW-1185">Reference proteome</keyword>
<protein>
    <submittedName>
        <fullName evidence="2">Uncharacterized protein</fullName>
    </submittedName>
</protein>
<reference evidence="3" key="1">
    <citation type="submission" date="2016-10" db="EMBL/GenBank/DDBJ databases">
        <authorList>
            <person name="Varghese N."/>
            <person name="Submissions S."/>
        </authorList>
    </citation>
    <scope>NUCLEOTIDE SEQUENCE [LARGE SCALE GENOMIC DNA]</scope>
    <source>
        <strain evidence="3">MPL-11</strain>
    </source>
</reference>
<gene>
    <name evidence="2" type="ORF">SAMN04487752_0917</name>
</gene>
<evidence type="ECO:0000313" key="3">
    <source>
        <dbReference type="Proteomes" id="UP000199481"/>
    </source>
</evidence>
<dbReference type="Proteomes" id="UP000199481">
    <property type="component" value="Unassembled WGS sequence"/>
</dbReference>
<keyword evidence="1" id="KW-1133">Transmembrane helix</keyword>
<dbReference type="RefSeq" id="WP_089975570.1">
    <property type="nucleotide sequence ID" value="NZ_CP084916.1"/>
</dbReference>
<proteinExistence type="predicted"/>
<name>A0A1H0YFV0_9LACT</name>
<keyword evidence="1" id="KW-0812">Transmembrane</keyword>
<dbReference type="AlphaFoldDB" id="A0A1H0YFV0"/>
<sequence>MKKVKKALRMVLSFLLMFGVIFCIASIFIRFVLLNGNYIGDKLEDRDYYSQLTENLNTKYATLSLESSIPDEVFMSAVLEDYEVQKLTRENVNLMVDYMTYETDKSAVIMDKTIFLEPVTTYVETYANENNIPFDEEFQARTTAVVESATEITENRVTLFNLKNVVDIPQFQLVRKVVNIAYNSIVPILIVLVMIIGLLALLYRRRRYRVLFWIGSSRV</sequence>
<organism evidence="2 3">
    <name type="scientific">Carnobacterium viridans</name>
    <dbReference type="NCBI Taxonomy" id="174587"/>
    <lineage>
        <taxon>Bacteria</taxon>
        <taxon>Bacillati</taxon>
        <taxon>Bacillota</taxon>
        <taxon>Bacilli</taxon>
        <taxon>Lactobacillales</taxon>
        <taxon>Carnobacteriaceae</taxon>
        <taxon>Carnobacterium</taxon>
    </lineage>
</organism>
<dbReference type="EMBL" id="FNJW01000008">
    <property type="protein sequence ID" value="SDQ13913.1"/>
    <property type="molecule type" value="Genomic_DNA"/>
</dbReference>
<feature type="transmembrane region" description="Helical" evidence="1">
    <location>
        <begin position="12"/>
        <end position="33"/>
    </location>
</feature>
<feature type="transmembrane region" description="Helical" evidence="1">
    <location>
        <begin position="180"/>
        <end position="203"/>
    </location>
</feature>